<dbReference type="FunFam" id="1.20.140.100:FF:000004">
    <property type="entry name" value="Dynein axonemal heavy chain 6"/>
    <property type="match status" value="1"/>
</dbReference>
<organism evidence="24 25">
    <name type="scientific">Kryptolebias marmoratus</name>
    <name type="common">Mangrove killifish</name>
    <name type="synonym">Rivulus marmoratus</name>
    <dbReference type="NCBI Taxonomy" id="37003"/>
    <lineage>
        <taxon>Eukaryota</taxon>
        <taxon>Metazoa</taxon>
        <taxon>Chordata</taxon>
        <taxon>Craniata</taxon>
        <taxon>Vertebrata</taxon>
        <taxon>Euteleostomi</taxon>
        <taxon>Actinopterygii</taxon>
        <taxon>Neopterygii</taxon>
        <taxon>Teleostei</taxon>
        <taxon>Neoteleostei</taxon>
        <taxon>Acanthomorphata</taxon>
        <taxon>Ovalentaria</taxon>
        <taxon>Atherinomorphae</taxon>
        <taxon>Cyprinodontiformes</taxon>
        <taxon>Rivulidae</taxon>
        <taxon>Kryptolebias</taxon>
    </lineage>
</organism>
<sequence>NFNATCRSQLLDMEDDSIFNMSENRGYSFPPPLMSGAEPSELYQVVLRHSHYPPILQTSSWTLAVPFKEQRHHRTPSESIGNNYSLRAQHLKINRLQQRRNTIRPGLFNVIRSFLLRSTSFSASVLGQLKHRAGSLETPSSRPMSPAEQLDIMRRQEERTRATQTEPSDRDLEASSRKIPLEEQNMVNIMNLLPPEPEDNCKHFQVLRDNMEEEVKRDYYFSLRKSIVDYILMDPSECQRLSISSIPKSFPQRVIRAPIPWTLSYREVSMWQSQHLFTISPMMLLLQDVWIENFSSLRFVKLEDLSSTTLPLPPSEFEQFVRRQCQAAREELVQKWLPLCTSLFVSNEDEWLSLIPSNDQVASAGVQQFFSCVAALMSLQLRSLVIESLQDLLHFFTAHEEGNDFGEAFDEMKYVQSQVLLVKLRVDEPRIEFSPSFQECWDVIHRAFMEIVKSAKKLPRVECKLFSDVSNLFLRTVGPEESLVVNIVDKAKIIFQKNTVGPKKYLDVYQKYSNLLDNTANQDVSAFLKQKHSLDGLKIDSINVIRKEIASLYVTVPLSMFCLYAGELNDYLCDCAERLKDRIVTFEVEENHVLNKKICQKYEEIRDTVRGTPKTTEELMSLVGYIKKNSDVTVHKMIDEVDVAVYRLSFLMNYATLSNAEVLTSVLFSFSSRRLEAELLCFPVRLQEVDKEIQAFKKKELINIDELKNNVAKLSQMTANLEAAVNELEDINKEQSLLNREQTQFPLLQTLIADKQPYEQLWNTALNFESMSEVWLMGPFRNLNAEKISDELDLMWRTMHKLTKTFSDLSGPCSVAKRFKGKIENFKQHLSILTTICNPGLKDRHWEQISSIVGFEVKPDASSSLLSMLNLGLSKFSNELEEIGASASKEYSLEKSMEKMKKEWANLRFSFSAYRDTDTKIVSAVDDIQVLLDDHVIKTQTMRGSPFIKPMETECKKWEDKLLSMQDILDTMLKCQATWLYLEPIFSSEDIIAQMPKEGRKFAIVDKYWKDIISEAVKDTRVLVATEQPNMLERLQESNEFLDDIQKGLNTYLEKKRLFFPRFFFLSNDELLEILSQTKDPLCVQPHLKKCFEGIAKLEFTKNMEITGMISSEKEIVPFTEKIFPAHAKGMVEKWLLQVESLMLRSVQHVIHQGVIEYAEVPRKQWVLRWPGQVVICASSIFWTSEVSEAYVEKCNAQIADIVELVRGKLSGGARMTLGALTVIDVHARDVVVKLAEHRISSLNDFAWISQLRYFWEDGEVMLRMITTCLKYGYEYLGNSPRLVITPLTDRCYRTLMGALKLNLGGAPEGPAGTGKTETTKDLAKALAKQCVVFNCSDGLDYKAMSKFFKGLAQSGAWACFDEFNRIEVEVLSVVAQQVLCIQQAIAKNLKTFLFEGTEISLNPTCSVFITMNPGYAGRAELPDNLKALFRTVAMMVPDYGLIGEISLYSMGFIESRSLAQKIVATYRLCSEQLSSQYHYDYGMRAVKSVLTAAGNLKLKYPQENESVLLLRALMDVNMAKFLAQDVPLFQGIISDLFPGVVLPKPDYDLFLKALNDNIAKLNLQPVPWFIGKIIQVYEMMLVRHGFMIVGDPLGGKTSAYKVLAAALGDLYEANLMEEFAVNYCIINPKAITMGQLYGSFDPVSHEWSDGVLATSFRNQALSTSENRQWIVFDGPIDAVWIENMNTVLDDNKKLCLMSGEIIQMSSKMSLIFEPADLEQASPATVSRCGMIYMEPQQLGWSPLRDSYMNTLPESLDAEHRQLIIDLFDWLVQPCLDFIDGQCHFVVQTSPIHLTYSLMKLFTCLLDEILPSESNAAQNVTSEQISTWLQSLFLFAVVWSLGGTITGDSRKKFDVFYRDLIMGMNDEHPRPKSIELRENVFPERGTVYDYYFHKDKEGRWNVWTDSITKEENIIPAGANVSDLIIPTMETARQLFFLRTYLAHEIPMLFVGPTGTGKSIINKNFLVKLPKEQYMPNCINFSARTSANQTQDIIMAKLDRRRKGVFGPPVGKKCVVFVDDLNMPAKEKYGAQPPIELLRQWTDHHHWYDKKDTSTLNVVDVLFMSAMGPPGGGKNDITGRFTRHLNIISIDSFDDEMLTKIFSSIVDWHFNKGFDSSFFRLGKIMVQATMAVYKDTIASFLPTPSKSHYIFNLRDFARVIRGVLLAPHTHMQDGDKLIRLWIHEVYRVFYDRLIDNADKETFFTVVKEKTSKFFKLNLEKLMSHVSPDGKVGDESIRSLFFGDYSNPNSDNKIYDEITDLYALQEVMEFYLDEYNSCSKAPMSLVMFKFAIEHISRICRVLKQDNGHLLLVGIGGSGRQSATKLGTFINDYVLFQIELTKNYSMSDWRDDLKRMMLKAGIEGKSLVFLFNDSQIKDEAMLEDIDMLLNTGDVPNIFAADERADIIEKAQGIARMEGKRIDTTPLSVYNYFSDRLSGFKRNEVNTAMNRYIVGLQKLEFAASQVSVMQQELTALQPELIQTSAETDKMMVKIEGETVEVDAKKELVSADEKVANEAAAAAKAIKDECEGDLAEAMPALEAALAALDTLKPADITVVKSMQNPPGPVKLVMESICVMKGIKPERKPDPSGSGKMIEDFWGPSKKLLGDLKFLEGLKAYDKDNIPAPQIKKIREKFIGHPDFQPSVIKNVSSACEGLCKWVRAMEVYERVAKVVAPKKARLKLAEDELAVQMEMLTVKRAELKKVEDRLQSLNDDLAAMIGKKNELEDNIELCSQKLIRAEKLIGGLGGEKDRWTEAARQLEIRYTNLTGDILLSSGTVSYLGAFTVDYRTKCQEEWHVLCQEKKIPCSEDFTLTNTLGNQVAIRAWQIAGLPVDSFSADNGIIVFNSRRWPLMIDPQDQANKWVKNMEKANKLAVIKQSDGNYVRVLENCIQFGYPVLLEHVGEELDPVLEPVLLKQTFKQQGVEYMKIGENIVEYSKNFLFYMTTGLRNPHYLPEVAVKVCLLNFMITPQGLQDQLLGLVAAKEKPELEEKKNQLILESAANSKQLKEIEDKILEVLSSSQGNILEDETAIKILSSSKVLSEEISEKQKIASVTEKEIDDTRLGYRPVAEHSSILFFCISEMANIEPMYQYSLTWFINLYLYSISESAKSDNVAERINNIVDHFTLSIYNNICRSLFEKDKLLFSLLLTVGILQGKGQVDDQVWRFLLTGGIALDNPHPNPAPEWLSDKSWSEIVRASKLPNLKGLFTHVKDNISKWKTLYDSGKPHEDQLPDQWRELVGLDRMVVIRCFRPDKLVPAVQDFIVQNMGQAYIEPPSFDLAGSYKDSNCCSPLIFVLSPGSDPTAGLLKFAEDLLMGGSKIQTISLGQGQGPIAAQMIDKALREGTWVVLQNCHLATSWMPTLERICEETISPENTHRSFRLWLTSYPSDKFPVSILQNGLKMTNEPPKGIRANLLRSYLSHPISDPEFFNSSKKQVIWQKLLFGLTFFHALVQERRNFGPLGWNIPYEFNESDLRISIRQIQMFLDDYDEVPLEALTYLTGECNYGGRVTDDKDRRLLLSLLSIFYSWELIEQECCQLCEGDLYYVPAHGPYQAYVNYIRSLPICADPCVFGLHSNADITKDNQETNQLLEGVLLTLPRQTGAGAKSPQEVVEELAEDILSKLPADFDIQMVMDKYPVLYEESMNTVLRQEVIRFNRLTEVVRVSMINICKALKGQIVMSSELENVFNSMLVGKVPAMWAAKSYPSLKPLGSYVTDLLSRLQFLQEWIDKGPPTVFWLSGFYFTQSFLTGVSQNFARRYTIPIDYIGFEFEVTKQETHMKEKPEDGAYVKGLFMEGARWDRQNRVIGESLPKILFDSLPIIKLKPGEMAKFQHENIYVCPVYKTSARRGTLSTTGHSTNYVLSIELPSDKPQKHWINRGVACLCQLDD</sequence>
<dbReference type="Gene3D" id="1.10.472.130">
    <property type="match status" value="1"/>
</dbReference>
<dbReference type="GO" id="GO:0030286">
    <property type="term" value="C:dynein complex"/>
    <property type="evidence" value="ECO:0007669"/>
    <property type="project" value="UniProtKB-KW"/>
</dbReference>
<dbReference type="InterPro" id="IPR041589">
    <property type="entry name" value="DNAH3_AAA_lid_1"/>
</dbReference>
<dbReference type="GO" id="GO:0008569">
    <property type="term" value="F:minus-end-directed microtubule motor activity"/>
    <property type="evidence" value="ECO:0007669"/>
    <property type="project" value="InterPro"/>
</dbReference>
<dbReference type="FunFam" id="1.10.287.2620:FF:000002">
    <property type="entry name" value="Dynein heavy chain 2, axonemal"/>
    <property type="match status" value="1"/>
</dbReference>
<protein>
    <recommendedName>
        <fullName evidence="19">Dynein axonemal heavy chain 7</fullName>
    </recommendedName>
    <alternativeName>
        <fullName evidence="21">Axonemal beta dynein heavy chain 7</fullName>
    </alternativeName>
    <alternativeName>
        <fullName evidence="20">Ciliary dynein heavy chain 7</fullName>
    </alternativeName>
</protein>
<dbReference type="InterPro" id="IPR041658">
    <property type="entry name" value="AAA_lid_11"/>
</dbReference>
<dbReference type="InterPro" id="IPR027417">
    <property type="entry name" value="P-loop_NTPase"/>
</dbReference>
<dbReference type="STRING" id="37003.ENSKMAP00000026404"/>
<dbReference type="SUPFAM" id="SSF52540">
    <property type="entry name" value="P-loop containing nucleoside triphosphate hydrolases"/>
    <property type="match status" value="4"/>
</dbReference>
<evidence type="ECO:0000256" key="21">
    <source>
        <dbReference type="ARBA" id="ARBA00082102"/>
    </source>
</evidence>
<keyword evidence="6" id="KW-0493">Microtubule</keyword>
<comment type="similarity">
    <text evidence="3">Belongs to the dynein heavy chain family.</text>
</comment>
<reference evidence="24" key="1">
    <citation type="submission" date="2025-08" db="UniProtKB">
        <authorList>
            <consortium name="Ensembl"/>
        </authorList>
    </citation>
    <scope>IDENTIFICATION</scope>
</reference>
<dbReference type="GO" id="GO:0051959">
    <property type="term" value="F:dynein light intermediate chain binding"/>
    <property type="evidence" value="ECO:0007669"/>
    <property type="project" value="InterPro"/>
</dbReference>
<evidence type="ECO:0000256" key="5">
    <source>
        <dbReference type="ARBA" id="ARBA00022490"/>
    </source>
</evidence>
<dbReference type="InterPro" id="IPR035706">
    <property type="entry name" value="AAA_9"/>
</dbReference>
<dbReference type="Pfam" id="PF03028">
    <property type="entry name" value="Dynein_heavy"/>
    <property type="match status" value="1"/>
</dbReference>
<evidence type="ECO:0000256" key="16">
    <source>
        <dbReference type="ARBA" id="ARBA00023273"/>
    </source>
</evidence>
<evidence type="ECO:0000259" key="23">
    <source>
        <dbReference type="SMART" id="SM00382"/>
    </source>
</evidence>
<comment type="subcellular location">
    <subcellularLocation>
        <location evidence="1">Cell projection</location>
        <location evidence="1">Cilium</location>
        <location evidence="1">Flagellum</location>
    </subcellularLocation>
    <subcellularLocation>
        <location evidence="2">Cytoplasm</location>
        <location evidence="2">Cytoskeleton</location>
        <location evidence="2">Cilium axoneme</location>
    </subcellularLocation>
</comment>
<dbReference type="FunFam" id="1.20.920.30:FF:000002">
    <property type="entry name" value="Dynein axonemal heavy chain 3"/>
    <property type="match status" value="1"/>
</dbReference>
<dbReference type="FunFam" id="3.40.50.300:FF:000223">
    <property type="entry name" value="Dynein heavy chain 3, axonemal"/>
    <property type="match status" value="1"/>
</dbReference>
<keyword evidence="5" id="KW-0963">Cytoplasm</keyword>
<feature type="domain" description="AAA+ ATPase" evidence="23">
    <location>
        <begin position="1302"/>
        <end position="1441"/>
    </location>
</feature>
<keyword evidence="13" id="KW-0969">Cilium</keyword>
<dbReference type="Gene3D" id="1.20.920.30">
    <property type="match status" value="1"/>
</dbReference>
<dbReference type="Gene3D" id="1.20.1270.280">
    <property type="match status" value="1"/>
</dbReference>
<proteinExistence type="inferred from homology"/>
<feature type="coiled-coil region" evidence="22">
    <location>
        <begin position="697"/>
        <end position="741"/>
    </location>
</feature>
<dbReference type="Gene3D" id="1.10.287.2620">
    <property type="match status" value="1"/>
</dbReference>
<dbReference type="OMA" id="ECMREKK"/>
<keyword evidence="10" id="KW-0282">Flagellum</keyword>
<dbReference type="InterPro" id="IPR003593">
    <property type="entry name" value="AAA+_ATPase"/>
</dbReference>
<dbReference type="Pfam" id="PF17852">
    <property type="entry name" value="Dynein_AAA_lid"/>
    <property type="match status" value="1"/>
</dbReference>
<evidence type="ECO:0000256" key="8">
    <source>
        <dbReference type="ARBA" id="ARBA00022741"/>
    </source>
</evidence>
<dbReference type="Pfam" id="PF12777">
    <property type="entry name" value="MT"/>
    <property type="match status" value="1"/>
</dbReference>
<dbReference type="Gene3D" id="6.10.140.1060">
    <property type="match status" value="1"/>
</dbReference>
<dbReference type="PANTHER" id="PTHR22878">
    <property type="entry name" value="DYNEIN HEAVY CHAIN 6, AXONEMAL-LIKE-RELATED"/>
    <property type="match status" value="1"/>
</dbReference>
<dbReference type="FunFam" id="1.20.58.1120:FF:000005">
    <property type="entry name" value="Dynein, axonemal, heavy chain 12"/>
    <property type="match status" value="1"/>
</dbReference>
<dbReference type="Pfam" id="PF12775">
    <property type="entry name" value="AAA_7"/>
    <property type="match status" value="1"/>
</dbReference>
<dbReference type="Gene3D" id="1.10.8.720">
    <property type="entry name" value="Region D6 of dynein motor"/>
    <property type="match status" value="1"/>
</dbReference>
<evidence type="ECO:0000256" key="12">
    <source>
        <dbReference type="ARBA" id="ARBA00023054"/>
    </source>
</evidence>
<name>A0A3Q3BM18_KRYMA</name>
<dbReference type="Gene3D" id="3.10.490.20">
    <property type="match status" value="1"/>
</dbReference>
<dbReference type="FunFam" id="1.20.920.20:FF:000006">
    <property type="entry name" value="Dynein, axonemal, heavy chain 6"/>
    <property type="match status" value="1"/>
</dbReference>
<dbReference type="Pfam" id="PF17857">
    <property type="entry name" value="AAA_lid_1"/>
    <property type="match status" value="1"/>
</dbReference>
<dbReference type="Pfam" id="PF12781">
    <property type="entry name" value="AAA_9"/>
    <property type="match status" value="1"/>
</dbReference>
<dbReference type="FunFam" id="1.20.1270.280:FF:000001">
    <property type="entry name" value="dynein heavy chain 7, axonemal"/>
    <property type="match status" value="1"/>
</dbReference>
<dbReference type="Pfam" id="PF18199">
    <property type="entry name" value="Dynein_C"/>
    <property type="match status" value="1"/>
</dbReference>
<comment type="function">
    <text evidence="17">Force generating protein of respiratory cilia. Produces force towards the minus ends of microtubules. Dynein has ATPase activity; the force-producing power stroke is thought to occur on release of ADP. Involved in sperm motility; implicated in sperm flagellar assembly.</text>
</comment>
<keyword evidence="16" id="KW-0966">Cell projection</keyword>
<keyword evidence="15" id="KW-0206">Cytoskeleton</keyword>
<dbReference type="InterPro" id="IPR042219">
    <property type="entry name" value="AAA_lid_11_sf"/>
</dbReference>
<dbReference type="GO" id="GO:0031514">
    <property type="term" value="C:motile cilium"/>
    <property type="evidence" value="ECO:0007669"/>
    <property type="project" value="UniProtKB-SubCell"/>
</dbReference>
<dbReference type="GO" id="GO:0045505">
    <property type="term" value="F:dynein intermediate chain binding"/>
    <property type="evidence" value="ECO:0007669"/>
    <property type="project" value="InterPro"/>
</dbReference>
<evidence type="ECO:0000256" key="22">
    <source>
        <dbReference type="SAM" id="Coils"/>
    </source>
</evidence>
<comment type="subunit">
    <text evidence="18">The dynein complex consists of at least two heavy chains and a number of intermediate and light chains.</text>
</comment>
<dbReference type="GO" id="GO:0003341">
    <property type="term" value="P:cilium movement"/>
    <property type="evidence" value="ECO:0007669"/>
    <property type="project" value="UniProtKB-ARBA"/>
</dbReference>
<accession>A0A3Q3BM18</accession>
<dbReference type="SMART" id="SM00382">
    <property type="entry name" value="AAA"/>
    <property type="match status" value="2"/>
</dbReference>
<dbReference type="InterPro" id="IPR026983">
    <property type="entry name" value="DHC"/>
</dbReference>
<keyword evidence="25" id="KW-1185">Reference proteome</keyword>
<dbReference type="PANTHER" id="PTHR22878:SF71">
    <property type="entry name" value="DYNEIN, AXONEMAL, HEAVY CHAIN 3"/>
    <property type="match status" value="1"/>
</dbReference>
<keyword evidence="8" id="KW-0547">Nucleotide-binding</keyword>
<dbReference type="Gene3D" id="1.10.8.710">
    <property type="match status" value="1"/>
</dbReference>
<evidence type="ECO:0000256" key="9">
    <source>
        <dbReference type="ARBA" id="ARBA00022840"/>
    </source>
</evidence>
<evidence type="ECO:0000313" key="24">
    <source>
        <dbReference type="Ensembl" id="ENSKMAP00000026404.1"/>
    </source>
</evidence>
<dbReference type="GO" id="GO:0005524">
    <property type="term" value="F:ATP binding"/>
    <property type="evidence" value="ECO:0007669"/>
    <property type="project" value="UniProtKB-KW"/>
</dbReference>
<evidence type="ECO:0000256" key="7">
    <source>
        <dbReference type="ARBA" id="ARBA00022737"/>
    </source>
</evidence>
<dbReference type="InterPro" id="IPR024317">
    <property type="entry name" value="Dynein_heavy_chain_D4_dom"/>
</dbReference>
<dbReference type="Pfam" id="PF08393">
    <property type="entry name" value="DHC_N2"/>
    <property type="match status" value="1"/>
</dbReference>
<dbReference type="InterPro" id="IPR013602">
    <property type="entry name" value="Dynein_heavy_linker"/>
</dbReference>
<dbReference type="FunFam" id="3.40.50.300:FF:000362">
    <property type="entry name" value="Dynein, axonemal, heavy chain 6"/>
    <property type="match status" value="1"/>
</dbReference>
<evidence type="ECO:0000256" key="1">
    <source>
        <dbReference type="ARBA" id="ARBA00004230"/>
    </source>
</evidence>
<dbReference type="InterPro" id="IPR035699">
    <property type="entry name" value="AAA_6"/>
</dbReference>
<dbReference type="InterPro" id="IPR024743">
    <property type="entry name" value="Dynein_HC_stalk"/>
</dbReference>
<dbReference type="Ensembl" id="ENSKMAT00000026743.1">
    <property type="protein sequence ID" value="ENSKMAP00000026404.1"/>
    <property type="gene ID" value="ENSKMAG00000019500.1"/>
</dbReference>
<evidence type="ECO:0000256" key="18">
    <source>
        <dbReference type="ARBA" id="ARBA00062885"/>
    </source>
</evidence>
<keyword evidence="7" id="KW-0677">Repeat</keyword>
<dbReference type="FunFam" id="3.40.50.300:FF:005585">
    <property type="entry name" value="Predicted protein"/>
    <property type="match status" value="1"/>
</dbReference>
<evidence type="ECO:0000256" key="2">
    <source>
        <dbReference type="ARBA" id="ARBA00004430"/>
    </source>
</evidence>
<dbReference type="InterPro" id="IPR041228">
    <property type="entry name" value="Dynein_C"/>
</dbReference>
<feature type="domain" description="AAA+ ATPase" evidence="23">
    <location>
        <begin position="1943"/>
        <end position="2090"/>
    </location>
</feature>
<dbReference type="Pfam" id="PF18198">
    <property type="entry name" value="AAA_lid_11"/>
    <property type="match status" value="1"/>
</dbReference>
<keyword evidence="14" id="KW-0505">Motor protein</keyword>
<dbReference type="FunFam" id="3.40.50.300:FF:000063">
    <property type="entry name" value="dynein heavy chain 6, axonemal"/>
    <property type="match status" value="1"/>
</dbReference>
<evidence type="ECO:0000256" key="17">
    <source>
        <dbReference type="ARBA" id="ARBA00057074"/>
    </source>
</evidence>
<dbReference type="FunFam" id="1.10.8.720:FF:000001">
    <property type="entry name" value="dynein heavy chain 7, axonemal"/>
    <property type="match status" value="1"/>
</dbReference>
<reference evidence="24" key="2">
    <citation type="submission" date="2025-09" db="UniProtKB">
        <authorList>
            <consortium name="Ensembl"/>
        </authorList>
    </citation>
    <scope>IDENTIFICATION</scope>
</reference>
<dbReference type="Gene3D" id="3.20.180.20">
    <property type="entry name" value="Dynein heavy chain, N-terminal domain 2"/>
    <property type="match status" value="1"/>
</dbReference>
<keyword evidence="12 22" id="KW-0175">Coiled coil</keyword>
<evidence type="ECO:0000256" key="13">
    <source>
        <dbReference type="ARBA" id="ARBA00023069"/>
    </source>
</evidence>
<dbReference type="GO" id="GO:0005874">
    <property type="term" value="C:microtubule"/>
    <property type="evidence" value="ECO:0007669"/>
    <property type="project" value="UniProtKB-KW"/>
</dbReference>
<evidence type="ECO:0000256" key="3">
    <source>
        <dbReference type="ARBA" id="ARBA00008887"/>
    </source>
</evidence>
<dbReference type="FunFam" id="3.40.50.300:FF:001328">
    <property type="entry name" value="Dynein heavy chain 6, axonemal"/>
    <property type="match status" value="1"/>
</dbReference>
<dbReference type="Gene3D" id="1.20.58.1120">
    <property type="match status" value="1"/>
</dbReference>
<dbReference type="FunFam" id="3.10.490.20:FF:000001">
    <property type="entry name" value="dynein heavy chain 7, axonemal"/>
    <property type="match status" value="1"/>
</dbReference>
<dbReference type="FunFam" id="1.10.8.1220:FF:000001">
    <property type="entry name" value="Dynein axonemal heavy chain 5"/>
    <property type="match status" value="1"/>
</dbReference>
<dbReference type="InterPro" id="IPR043157">
    <property type="entry name" value="Dynein_AAA1S"/>
</dbReference>
<evidence type="ECO:0000256" key="10">
    <source>
        <dbReference type="ARBA" id="ARBA00022846"/>
    </source>
</evidence>
<dbReference type="Gene3D" id="1.10.287.2610">
    <property type="match status" value="1"/>
</dbReference>
<evidence type="ECO:0000256" key="4">
    <source>
        <dbReference type="ARBA" id="ARBA00011655"/>
    </source>
</evidence>
<dbReference type="Pfam" id="PF12780">
    <property type="entry name" value="AAA_8"/>
    <property type="match status" value="1"/>
</dbReference>
<dbReference type="InterPro" id="IPR041466">
    <property type="entry name" value="Dynein_AAA5_ext"/>
</dbReference>
<evidence type="ECO:0000256" key="6">
    <source>
        <dbReference type="ARBA" id="ARBA00022701"/>
    </source>
</evidence>
<evidence type="ECO:0000256" key="19">
    <source>
        <dbReference type="ARBA" id="ARBA00071816"/>
    </source>
</evidence>
<keyword evidence="11" id="KW-0243">Dynein</keyword>
<dbReference type="InterPro" id="IPR042222">
    <property type="entry name" value="Dynein_2_N"/>
</dbReference>
<evidence type="ECO:0000313" key="25">
    <source>
        <dbReference type="Proteomes" id="UP000264800"/>
    </source>
</evidence>
<dbReference type="Gene3D" id="3.40.50.300">
    <property type="entry name" value="P-loop containing nucleotide triphosphate hydrolases"/>
    <property type="match status" value="5"/>
</dbReference>
<dbReference type="FunFam" id="1.10.8.710:FF:000004">
    <property type="entry name" value="Dynein axonemal heavy chain 6"/>
    <property type="match status" value="1"/>
</dbReference>
<evidence type="ECO:0000256" key="14">
    <source>
        <dbReference type="ARBA" id="ARBA00023175"/>
    </source>
</evidence>
<keyword evidence="9" id="KW-0067">ATP-binding</keyword>
<dbReference type="Gene3D" id="1.10.8.1220">
    <property type="match status" value="1"/>
</dbReference>
<dbReference type="Gene3D" id="1.20.920.20">
    <property type="match status" value="1"/>
</dbReference>
<evidence type="ECO:0000256" key="11">
    <source>
        <dbReference type="ARBA" id="ARBA00023017"/>
    </source>
</evidence>
<evidence type="ECO:0000256" key="20">
    <source>
        <dbReference type="ARBA" id="ARBA00078543"/>
    </source>
</evidence>
<dbReference type="Gene3D" id="1.20.140.100">
    <property type="entry name" value="Dynein heavy chain, N-terminal domain 2"/>
    <property type="match status" value="1"/>
</dbReference>
<feature type="coiled-coil region" evidence="22">
    <location>
        <begin position="2691"/>
        <end position="2739"/>
    </location>
</feature>
<comment type="subunit">
    <text evidence="4">Consists of at least two heavy chains and a number of intermediate and light chains.</text>
</comment>
<dbReference type="GeneTree" id="ENSGT00940000154959"/>
<dbReference type="FunFam" id="3.20.180.20:FF:000003">
    <property type="entry name" value="Dynein heavy chain 12, axonemal"/>
    <property type="match status" value="1"/>
</dbReference>
<dbReference type="Pfam" id="PF12774">
    <property type="entry name" value="AAA_6"/>
    <property type="match status" value="1"/>
</dbReference>
<dbReference type="Proteomes" id="UP000264800">
    <property type="component" value="Unplaced"/>
</dbReference>
<dbReference type="InterPro" id="IPR043160">
    <property type="entry name" value="Dynein_C_barrel"/>
</dbReference>
<dbReference type="InterPro" id="IPR042228">
    <property type="entry name" value="Dynein_linker_3"/>
</dbReference>
<dbReference type="GO" id="GO:0005930">
    <property type="term" value="C:axoneme"/>
    <property type="evidence" value="ECO:0007669"/>
    <property type="project" value="UniProtKB-SubCell"/>
</dbReference>
<dbReference type="FunFam" id="1.10.472.130:FF:000005">
    <property type="entry name" value="Dynein axonemal heavy chain 7"/>
    <property type="match status" value="1"/>
</dbReference>
<dbReference type="InterPro" id="IPR004273">
    <property type="entry name" value="Dynein_heavy_D6_P-loop"/>
</dbReference>
<evidence type="ECO:0000256" key="15">
    <source>
        <dbReference type="ARBA" id="ARBA00023212"/>
    </source>
</evidence>